<dbReference type="CDD" id="cd18919">
    <property type="entry name" value="bHLH_AtBPE_like"/>
    <property type="match status" value="1"/>
</dbReference>
<evidence type="ECO:0000256" key="4">
    <source>
        <dbReference type="ARBA" id="ARBA00023242"/>
    </source>
</evidence>
<evidence type="ECO:0000256" key="2">
    <source>
        <dbReference type="ARBA" id="ARBA00023015"/>
    </source>
</evidence>
<protein>
    <recommendedName>
        <fullName evidence="6">BHLH domain-containing protein</fullName>
    </recommendedName>
</protein>
<gene>
    <name evidence="7" type="ORF">GIB67_005535</name>
</gene>
<dbReference type="PANTHER" id="PTHR12565:SF455">
    <property type="entry name" value="BHLH DOMAIN-CONTAINING PROTEIN"/>
    <property type="match status" value="1"/>
</dbReference>
<feature type="compositionally biased region" description="Basic and acidic residues" evidence="5">
    <location>
        <begin position="135"/>
        <end position="182"/>
    </location>
</feature>
<dbReference type="InterPro" id="IPR024097">
    <property type="entry name" value="bHLH_ZIP_TF"/>
</dbReference>
<keyword evidence="8" id="KW-1185">Reference proteome</keyword>
<dbReference type="Proteomes" id="UP000541444">
    <property type="component" value="Unassembled WGS sequence"/>
</dbReference>
<dbReference type="InterPro" id="IPR011598">
    <property type="entry name" value="bHLH_dom"/>
</dbReference>
<evidence type="ECO:0000259" key="6">
    <source>
        <dbReference type="PROSITE" id="PS50888"/>
    </source>
</evidence>
<dbReference type="SMART" id="SM00353">
    <property type="entry name" value="HLH"/>
    <property type="match status" value="1"/>
</dbReference>
<dbReference type="SUPFAM" id="SSF47459">
    <property type="entry name" value="HLH, helix-loop-helix DNA-binding domain"/>
    <property type="match status" value="1"/>
</dbReference>
<evidence type="ECO:0000256" key="5">
    <source>
        <dbReference type="SAM" id="MobiDB-lite"/>
    </source>
</evidence>
<dbReference type="Gene3D" id="4.10.280.10">
    <property type="entry name" value="Helix-loop-helix DNA-binding domain"/>
    <property type="match status" value="1"/>
</dbReference>
<dbReference type="PROSITE" id="PS50888">
    <property type="entry name" value="BHLH"/>
    <property type="match status" value="1"/>
</dbReference>
<keyword evidence="3" id="KW-0804">Transcription</keyword>
<sequence>MLHITGNCTDMTILERQQQQQPHFNWQPLLQQQQETYFGGGGDSHFDFLSNTQQLGVGVGVGLGLGGGYLNNEAEVMVADLANRPMKYDPGFENNECWPGFVQRTVSCPPLKFEEKNFKKRKAVADKSQNSKIVGAEETREKRIRVDAKDESKHTEQKSNERETSGDTSKENSKVTEVPKTDYIHVRARRGQATDSHSLAERVRREKISERMKYLQDLVPGCNKITGKAGMLDEIINYVQALQGQVEFLSMRLATINPGLDINVDNFFAKETFPTCSSSFPAVGVSSEIANCPAPYLQFNPAQQISICSGMDMVINPTDMALRRTTSTPVNMPEVLLDTSCFTQAQSSITTWETDLQNLYNVEYLQGRSNVFPPQSFTDILESNNLKMEL</sequence>
<dbReference type="OrthoDB" id="1915602at2759"/>
<name>A0A7J7NHX0_9MAGN</name>
<dbReference type="GO" id="GO:0046983">
    <property type="term" value="F:protein dimerization activity"/>
    <property type="evidence" value="ECO:0007669"/>
    <property type="project" value="InterPro"/>
</dbReference>
<dbReference type="AlphaFoldDB" id="A0A7J7NHX0"/>
<comment type="subcellular location">
    <subcellularLocation>
        <location evidence="1">Nucleus</location>
    </subcellularLocation>
</comment>
<comment type="caution">
    <text evidence="7">The sequence shown here is derived from an EMBL/GenBank/DDBJ whole genome shotgun (WGS) entry which is preliminary data.</text>
</comment>
<dbReference type="PANTHER" id="PTHR12565">
    <property type="entry name" value="STEROL REGULATORY ELEMENT-BINDING PROTEIN"/>
    <property type="match status" value="1"/>
</dbReference>
<evidence type="ECO:0000256" key="1">
    <source>
        <dbReference type="ARBA" id="ARBA00004123"/>
    </source>
</evidence>
<reference evidence="7 8" key="1">
    <citation type="journal article" date="2020" name="IScience">
        <title>Genome Sequencing of the Endangered Kingdonia uniflora (Circaeasteraceae, Ranunculales) Reveals Potential Mechanisms of Evolutionary Specialization.</title>
        <authorList>
            <person name="Sun Y."/>
            <person name="Deng T."/>
            <person name="Zhang A."/>
            <person name="Moore M.J."/>
            <person name="Landis J.B."/>
            <person name="Lin N."/>
            <person name="Zhang H."/>
            <person name="Zhang X."/>
            <person name="Huang J."/>
            <person name="Zhang X."/>
            <person name="Sun H."/>
            <person name="Wang H."/>
        </authorList>
    </citation>
    <scope>NUCLEOTIDE SEQUENCE [LARGE SCALE GENOMIC DNA]</scope>
    <source>
        <strain evidence="7">TB1705</strain>
        <tissue evidence="7">Leaf</tissue>
    </source>
</reference>
<dbReference type="Pfam" id="PF00010">
    <property type="entry name" value="HLH"/>
    <property type="match status" value="1"/>
</dbReference>
<proteinExistence type="predicted"/>
<dbReference type="GO" id="GO:0005634">
    <property type="term" value="C:nucleus"/>
    <property type="evidence" value="ECO:0007669"/>
    <property type="project" value="UniProtKB-SubCell"/>
</dbReference>
<dbReference type="GO" id="GO:0003700">
    <property type="term" value="F:DNA-binding transcription factor activity"/>
    <property type="evidence" value="ECO:0007669"/>
    <property type="project" value="TreeGrafter"/>
</dbReference>
<keyword evidence="4" id="KW-0539">Nucleus</keyword>
<accession>A0A7J7NHX0</accession>
<organism evidence="7 8">
    <name type="scientific">Kingdonia uniflora</name>
    <dbReference type="NCBI Taxonomy" id="39325"/>
    <lineage>
        <taxon>Eukaryota</taxon>
        <taxon>Viridiplantae</taxon>
        <taxon>Streptophyta</taxon>
        <taxon>Embryophyta</taxon>
        <taxon>Tracheophyta</taxon>
        <taxon>Spermatophyta</taxon>
        <taxon>Magnoliopsida</taxon>
        <taxon>Ranunculales</taxon>
        <taxon>Circaeasteraceae</taxon>
        <taxon>Kingdonia</taxon>
    </lineage>
</organism>
<evidence type="ECO:0000313" key="8">
    <source>
        <dbReference type="Proteomes" id="UP000541444"/>
    </source>
</evidence>
<keyword evidence="2" id="KW-0805">Transcription regulation</keyword>
<dbReference type="InterPro" id="IPR036638">
    <property type="entry name" value="HLH_DNA-bd_sf"/>
</dbReference>
<dbReference type="EMBL" id="JACGCM010000786">
    <property type="protein sequence ID" value="KAF6166673.1"/>
    <property type="molecule type" value="Genomic_DNA"/>
</dbReference>
<feature type="region of interest" description="Disordered" evidence="5">
    <location>
        <begin position="119"/>
        <end position="182"/>
    </location>
</feature>
<evidence type="ECO:0000256" key="3">
    <source>
        <dbReference type="ARBA" id="ARBA00023163"/>
    </source>
</evidence>
<dbReference type="FunFam" id="4.10.280.10:FF:000002">
    <property type="entry name" value="Basic helix-loop-helix transcription factor"/>
    <property type="match status" value="1"/>
</dbReference>
<feature type="domain" description="BHLH" evidence="6">
    <location>
        <begin position="192"/>
        <end position="242"/>
    </location>
</feature>
<evidence type="ECO:0000313" key="7">
    <source>
        <dbReference type="EMBL" id="KAF6166673.1"/>
    </source>
</evidence>